<dbReference type="Pfam" id="PF00905">
    <property type="entry name" value="Transpeptidase"/>
    <property type="match status" value="1"/>
</dbReference>
<evidence type="ECO:0000259" key="30">
    <source>
        <dbReference type="Pfam" id="PF17092"/>
    </source>
</evidence>
<dbReference type="GO" id="GO:0009252">
    <property type="term" value="P:peptidoglycan biosynthetic process"/>
    <property type="evidence" value="ECO:0007669"/>
    <property type="project" value="UniProtKB-UniPathway"/>
</dbReference>
<feature type="domain" description="Penicillin-binding protein transpeptidase" evidence="28">
    <location>
        <begin position="444"/>
        <end position="734"/>
    </location>
</feature>
<evidence type="ECO:0000256" key="23">
    <source>
        <dbReference type="ARBA" id="ARBA00034000"/>
    </source>
</evidence>
<evidence type="ECO:0000256" key="14">
    <source>
        <dbReference type="ARBA" id="ARBA00022801"/>
    </source>
</evidence>
<evidence type="ECO:0000256" key="8">
    <source>
        <dbReference type="ARBA" id="ARBA00022519"/>
    </source>
</evidence>
<evidence type="ECO:0000259" key="29">
    <source>
        <dbReference type="Pfam" id="PF00912"/>
    </source>
</evidence>
<dbReference type="EC" id="3.4.16.4" evidence="5"/>
<proteinExistence type="inferred from homology"/>
<dbReference type="InterPro" id="IPR001264">
    <property type="entry name" value="Glyco_trans_51"/>
</dbReference>
<comment type="caution">
    <text evidence="31">The sequence shown here is derived from an EMBL/GenBank/DDBJ whole genome shotgun (WGS) entry which is preliminary data.</text>
</comment>
<comment type="catalytic activity">
    <reaction evidence="25">
        <text>[GlcNAc-(1-&gt;4)-Mur2Ac(oyl-L-Ala-gamma-D-Glu-L-Lys-D-Ala-D-Ala)](n)-di-trans,octa-cis-undecaprenyl diphosphate + beta-D-GlcNAc-(1-&gt;4)-Mur2Ac(oyl-L-Ala-gamma-D-Glu-L-Lys-D-Ala-D-Ala)-di-trans,octa-cis-undecaprenyl diphosphate = [GlcNAc-(1-&gt;4)-Mur2Ac(oyl-L-Ala-gamma-D-Glu-L-Lys-D-Ala-D-Ala)](n+1)-di-trans,octa-cis-undecaprenyl diphosphate + di-trans,octa-cis-undecaprenyl diphosphate + H(+)</text>
        <dbReference type="Rhea" id="RHEA:23708"/>
        <dbReference type="Rhea" id="RHEA-COMP:9602"/>
        <dbReference type="Rhea" id="RHEA-COMP:9603"/>
        <dbReference type="ChEBI" id="CHEBI:15378"/>
        <dbReference type="ChEBI" id="CHEBI:58405"/>
        <dbReference type="ChEBI" id="CHEBI:60033"/>
        <dbReference type="ChEBI" id="CHEBI:78435"/>
        <dbReference type="EC" id="2.4.99.28"/>
    </reaction>
</comment>
<evidence type="ECO:0000256" key="10">
    <source>
        <dbReference type="ARBA" id="ARBA00022670"/>
    </source>
</evidence>
<keyword evidence="19 27" id="KW-0472">Membrane</keyword>
<dbReference type="GO" id="GO:0005886">
    <property type="term" value="C:plasma membrane"/>
    <property type="evidence" value="ECO:0007669"/>
    <property type="project" value="UniProtKB-SubCell"/>
</dbReference>
<comment type="similarity">
    <text evidence="4">In the N-terminal section; belongs to the glycosyltransferase 51 family.</text>
</comment>
<dbReference type="Pfam" id="PF17092">
    <property type="entry name" value="PCB_OB"/>
    <property type="match status" value="1"/>
</dbReference>
<evidence type="ECO:0000256" key="20">
    <source>
        <dbReference type="ARBA" id="ARBA00023251"/>
    </source>
</evidence>
<protein>
    <recommendedName>
        <fullName evidence="6">Penicillin-binding protein 1A</fullName>
        <ecNumber evidence="24">2.4.99.28</ecNumber>
        <ecNumber evidence="5">3.4.16.4</ecNumber>
    </recommendedName>
</protein>
<organism evidence="31 32">
    <name type="scientific">Pseudohoeflea suaedae</name>
    <dbReference type="NCBI Taxonomy" id="877384"/>
    <lineage>
        <taxon>Bacteria</taxon>
        <taxon>Pseudomonadati</taxon>
        <taxon>Pseudomonadota</taxon>
        <taxon>Alphaproteobacteria</taxon>
        <taxon>Hyphomicrobiales</taxon>
        <taxon>Rhizobiaceae</taxon>
        <taxon>Pseudohoeflea</taxon>
    </lineage>
</organism>
<reference evidence="31 32" key="1">
    <citation type="journal article" date="2013" name="Int. J. Syst. Evol. Microbiol.">
        <title>Hoeflea suaedae sp. nov., an endophytic bacterium isolated from the root of the halophyte Suaeda maritima.</title>
        <authorList>
            <person name="Chung E.J."/>
            <person name="Park J.A."/>
            <person name="Pramanik P."/>
            <person name="Bibi F."/>
            <person name="Jeon C.O."/>
            <person name="Chung Y.R."/>
        </authorList>
    </citation>
    <scope>NUCLEOTIDE SEQUENCE [LARGE SCALE GENOMIC DNA]</scope>
    <source>
        <strain evidence="31 32">YC6898</strain>
    </source>
</reference>
<dbReference type="AlphaFoldDB" id="A0A4R5PPW6"/>
<dbReference type="GO" id="GO:0030288">
    <property type="term" value="C:outer membrane-bounded periplasmic space"/>
    <property type="evidence" value="ECO:0007669"/>
    <property type="project" value="TreeGrafter"/>
</dbReference>
<dbReference type="GO" id="GO:0009002">
    <property type="term" value="F:serine-type D-Ala-D-Ala carboxypeptidase activity"/>
    <property type="evidence" value="ECO:0007669"/>
    <property type="project" value="UniProtKB-EC"/>
</dbReference>
<feature type="transmembrane region" description="Helical" evidence="27">
    <location>
        <begin position="7"/>
        <end position="27"/>
    </location>
</feature>
<keyword evidence="20" id="KW-0046">Antibiotic resistance</keyword>
<evidence type="ECO:0000256" key="16">
    <source>
        <dbReference type="ARBA" id="ARBA00022968"/>
    </source>
</evidence>
<evidence type="ECO:0000256" key="24">
    <source>
        <dbReference type="ARBA" id="ARBA00044770"/>
    </source>
</evidence>
<name>A0A4R5PPW6_9HYPH</name>
<dbReference type="PANTHER" id="PTHR32282:SF27">
    <property type="entry name" value="PENICILLIN-BINDING PROTEIN 1A"/>
    <property type="match status" value="1"/>
</dbReference>
<dbReference type="PANTHER" id="PTHR32282">
    <property type="entry name" value="BINDING PROTEIN TRANSPEPTIDASE, PUTATIVE-RELATED"/>
    <property type="match status" value="1"/>
</dbReference>
<dbReference type="GO" id="GO:0008658">
    <property type="term" value="F:penicillin binding"/>
    <property type="evidence" value="ECO:0007669"/>
    <property type="project" value="InterPro"/>
</dbReference>
<dbReference type="InterPro" id="IPR050396">
    <property type="entry name" value="Glycosyltr_51/Transpeptidase"/>
</dbReference>
<evidence type="ECO:0000259" key="28">
    <source>
        <dbReference type="Pfam" id="PF00905"/>
    </source>
</evidence>
<evidence type="ECO:0000256" key="25">
    <source>
        <dbReference type="ARBA" id="ARBA00049902"/>
    </source>
</evidence>
<accession>A0A4R5PPW6</accession>
<dbReference type="InterPro" id="IPR023346">
    <property type="entry name" value="Lysozyme-like_dom_sf"/>
</dbReference>
<dbReference type="FunFam" id="1.10.3810.10:FF:000003">
    <property type="entry name" value="Penicillin-binding protein 1a"/>
    <property type="match status" value="1"/>
</dbReference>
<comment type="subcellular location">
    <subcellularLocation>
        <location evidence="1">Cell inner membrane</location>
        <topology evidence="1">Single-pass type II membrane protein</topology>
    </subcellularLocation>
</comment>
<evidence type="ECO:0000256" key="21">
    <source>
        <dbReference type="ARBA" id="ARBA00023268"/>
    </source>
</evidence>
<dbReference type="Gene3D" id="3.40.710.10">
    <property type="entry name" value="DD-peptidase/beta-lactamase superfamily"/>
    <property type="match status" value="2"/>
</dbReference>
<feature type="domain" description="Glycosyl transferase family 51" evidence="29">
    <location>
        <begin position="56"/>
        <end position="233"/>
    </location>
</feature>
<evidence type="ECO:0000256" key="11">
    <source>
        <dbReference type="ARBA" id="ARBA00022676"/>
    </source>
</evidence>
<comment type="similarity">
    <text evidence="3">In the C-terminal section; belongs to the transpeptidase family.</text>
</comment>
<dbReference type="Pfam" id="PF00912">
    <property type="entry name" value="Transgly"/>
    <property type="match status" value="1"/>
</dbReference>
<evidence type="ECO:0000256" key="7">
    <source>
        <dbReference type="ARBA" id="ARBA00022475"/>
    </source>
</evidence>
<dbReference type="EMBL" id="SMSI01000001">
    <property type="protein sequence ID" value="TDH39164.1"/>
    <property type="molecule type" value="Genomic_DNA"/>
</dbReference>
<keyword evidence="13 27" id="KW-0812">Transmembrane</keyword>
<keyword evidence="21" id="KW-0511">Multifunctional enzyme</keyword>
<dbReference type="GO" id="GO:0071555">
    <property type="term" value="P:cell wall organization"/>
    <property type="evidence" value="ECO:0007669"/>
    <property type="project" value="UniProtKB-KW"/>
</dbReference>
<evidence type="ECO:0000256" key="15">
    <source>
        <dbReference type="ARBA" id="ARBA00022960"/>
    </source>
</evidence>
<dbReference type="InterPro" id="IPR036950">
    <property type="entry name" value="PBP_transglycosylase"/>
</dbReference>
<dbReference type="SUPFAM" id="SSF56601">
    <property type="entry name" value="beta-lactamase/transpeptidase-like"/>
    <property type="match status" value="1"/>
</dbReference>
<dbReference type="UniPathway" id="UPA00219"/>
<keyword evidence="11" id="KW-0328">Glycosyltransferase</keyword>
<evidence type="ECO:0000256" key="5">
    <source>
        <dbReference type="ARBA" id="ARBA00012448"/>
    </source>
</evidence>
<evidence type="ECO:0000313" key="31">
    <source>
        <dbReference type="EMBL" id="TDH39164.1"/>
    </source>
</evidence>
<comment type="pathway">
    <text evidence="2">Cell wall biogenesis; peptidoglycan biosynthesis.</text>
</comment>
<dbReference type="RefSeq" id="WP_133283995.1">
    <property type="nucleotide sequence ID" value="NZ_SMSI01000001.1"/>
</dbReference>
<evidence type="ECO:0000256" key="19">
    <source>
        <dbReference type="ARBA" id="ARBA00023136"/>
    </source>
</evidence>
<dbReference type="OrthoDB" id="9766909at2"/>
<evidence type="ECO:0000256" key="17">
    <source>
        <dbReference type="ARBA" id="ARBA00022984"/>
    </source>
</evidence>
<dbReference type="NCBIfam" id="TIGR02074">
    <property type="entry name" value="PBP_1a_fam"/>
    <property type="match status" value="1"/>
</dbReference>
<evidence type="ECO:0000256" key="12">
    <source>
        <dbReference type="ARBA" id="ARBA00022679"/>
    </source>
</evidence>
<dbReference type="EC" id="2.4.99.28" evidence="24"/>
<keyword evidence="32" id="KW-1185">Reference proteome</keyword>
<evidence type="ECO:0000256" key="6">
    <source>
        <dbReference type="ARBA" id="ARBA00018638"/>
    </source>
</evidence>
<keyword evidence="17" id="KW-0573">Peptidoglycan synthesis</keyword>
<keyword evidence="18 27" id="KW-1133">Transmembrane helix</keyword>
<dbReference type="GO" id="GO:0008955">
    <property type="term" value="F:peptidoglycan glycosyltransferase activity"/>
    <property type="evidence" value="ECO:0007669"/>
    <property type="project" value="UniProtKB-EC"/>
</dbReference>
<keyword evidence="14" id="KW-0378">Hydrolase</keyword>
<evidence type="ECO:0000256" key="2">
    <source>
        <dbReference type="ARBA" id="ARBA00004752"/>
    </source>
</evidence>
<keyword evidence="12" id="KW-0808">Transferase</keyword>
<dbReference type="GO" id="GO:0046677">
    <property type="term" value="P:response to antibiotic"/>
    <property type="evidence" value="ECO:0007669"/>
    <property type="project" value="UniProtKB-KW"/>
</dbReference>
<keyword evidence="15" id="KW-0133">Cell shape</keyword>
<keyword evidence="8" id="KW-0997">Cell inner membrane</keyword>
<evidence type="ECO:0000256" key="22">
    <source>
        <dbReference type="ARBA" id="ARBA00023316"/>
    </source>
</evidence>
<keyword evidence="7" id="KW-1003">Cell membrane</keyword>
<keyword evidence="9" id="KW-0121">Carboxypeptidase</keyword>
<comment type="pathway">
    <text evidence="26">Glycan biosynthesis.</text>
</comment>
<evidence type="ECO:0000256" key="18">
    <source>
        <dbReference type="ARBA" id="ARBA00022989"/>
    </source>
</evidence>
<evidence type="ECO:0000256" key="3">
    <source>
        <dbReference type="ARBA" id="ARBA00007090"/>
    </source>
</evidence>
<evidence type="ECO:0000256" key="1">
    <source>
        <dbReference type="ARBA" id="ARBA00004249"/>
    </source>
</evidence>
<evidence type="ECO:0000256" key="13">
    <source>
        <dbReference type="ARBA" id="ARBA00022692"/>
    </source>
</evidence>
<evidence type="ECO:0000256" key="4">
    <source>
        <dbReference type="ARBA" id="ARBA00007739"/>
    </source>
</evidence>
<evidence type="ECO:0000256" key="26">
    <source>
        <dbReference type="ARBA" id="ARBA00060592"/>
    </source>
</evidence>
<comment type="catalytic activity">
    <reaction evidence="23">
        <text>Preferential cleavage: (Ac)2-L-Lys-D-Ala-|-D-Ala. Also transpeptidation of peptidyl-alanyl moieties that are N-acyl substituents of D-alanine.</text>
        <dbReference type="EC" id="3.4.16.4"/>
    </reaction>
</comment>
<keyword evidence="16" id="KW-0735">Signal-anchor</keyword>
<keyword evidence="22" id="KW-0961">Cell wall biogenesis/degradation</keyword>
<dbReference type="GO" id="GO:0008360">
    <property type="term" value="P:regulation of cell shape"/>
    <property type="evidence" value="ECO:0007669"/>
    <property type="project" value="UniProtKB-KW"/>
</dbReference>
<gene>
    <name evidence="31" type="ORF">E2A64_08835</name>
</gene>
<feature type="domain" description="Penicillin-binding protein OB-like" evidence="30">
    <location>
        <begin position="322"/>
        <end position="442"/>
    </location>
</feature>
<dbReference type="InterPro" id="IPR001460">
    <property type="entry name" value="PCN-bd_Tpept"/>
</dbReference>
<keyword evidence="10" id="KW-0645">Protease</keyword>
<dbReference type="Gene3D" id="1.10.3810.10">
    <property type="entry name" value="Biosynthetic peptidoglycan transglycosylase-like"/>
    <property type="match status" value="1"/>
</dbReference>
<dbReference type="InterPro" id="IPR031376">
    <property type="entry name" value="PCB_OB"/>
</dbReference>
<evidence type="ECO:0000256" key="9">
    <source>
        <dbReference type="ARBA" id="ARBA00022645"/>
    </source>
</evidence>
<sequence length="820" mass="89695">MFRLIGYFFGIGAVLFLIVAAGVAWYLGDITKDLPDYEVLNSYEPPVTTRMHASDGELMAEYASQRRLYLPIQAIPDRVKAAFISAEDKNFYTHPGVDPVGLFRAVVVNIQNLGSGRRPVGASTITQQVAKNFLLSADQTISRKAKEAILSFRIEQAYSKDRILELYLNEIFFGMNSYGIAGAALTYFNKSVNELTIAETAYLAALPKAPSNYHPFRHTERALERRNWVIDRMVENGYVAAADGAEAKKQPLGVTPRSSGSYLFASEYFSEEVRRELLDRYGEKALYQGGLSVRTTLDPHLQVLARKALQHGLVNFDERRGYRGPVATVDVADDWGKAVSEIEPLRDVPEWKLGVVLAATGSDVEIGLRPEPQVSGAVGEERDTAVIRPEDMKWAFRLNREDKRGTVKTPDQVLSVGDVVYVEPREDDEGTMRYRLRQPPKVQGGLVAMDPHTGRVLAMVGGFSFAQSEFNRATQAMRQPGSSFKPFVYAAALDNGYTPASVIMDAPIEIVSGGDVWRPKNYGGGSAGPSTLRLGIEKSRNLMTVRLAKDMGMNLVAEYAERFGVYDHMLPVLAMSLGSGETTVLRMVSAYSVFANGGKQIKPSLIDRIQDRYGKTIFKHEERQCDACVATAWLGQDEPEVVDDREQVLDPMTAYQITSMMEGVVERGTAASKVNLGRPTAGKTGTTNEEKDAWFVGFTPDLVAGVFIGYDNPTPMGRGATGGALAAPVFNEFMNAAVEGTRPSDFRIPDGMKLIAINRTTGMEAYPGEPGTIMEAFKPGTGPSDIYSVIGMEDVATGEEILQQSPQASQAVTSGAGGLY</sequence>
<dbReference type="Proteomes" id="UP000295131">
    <property type="component" value="Unassembled WGS sequence"/>
</dbReference>
<evidence type="ECO:0000256" key="27">
    <source>
        <dbReference type="SAM" id="Phobius"/>
    </source>
</evidence>
<dbReference type="SUPFAM" id="SSF53955">
    <property type="entry name" value="Lysozyme-like"/>
    <property type="match status" value="1"/>
</dbReference>
<dbReference type="GO" id="GO:0006508">
    <property type="term" value="P:proteolysis"/>
    <property type="evidence" value="ECO:0007669"/>
    <property type="project" value="UniProtKB-KW"/>
</dbReference>
<evidence type="ECO:0000313" key="32">
    <source>
        <dbReference type="Proteomes" id="UP000295131"/>
    </source>
</evidence>
<dbReference type="InterPro" id="IPR012338">
    <property type="entry name" value="Beta-lactam/transpept-like"/>
</dbReference>